<sequence>MDDVAYEDLPGVYRIPPEILTEIFLYCYHDNSVYALRTEAPFNLFSTCQRWRLVTLSIPILWRTFNVVFVHDACRPSLTVLNSWLDRSQLYPLSFSLMYQGQNTFLEGDHSSTKKLFTPLEALMLHLSRWKNVYLDFSDLPHNTIFQPWSRPEPTILETFAIRTFEFHPRHTTLLVHTFMDWVSSLAESSPTLDRFTSYGGGYISRLSGFNSFHAVPWSRLTTLTLEHVSEILALFILQRSFSLVSCEFSGLAHYPDWIPDDQQAGPQLRDEIFLPKLMVLSVTAENDIDGFWGHLIVPNLQELEVYMLPSTRQWHQGEDLVQFLRRSGSVFTAGSDTMPTTASALVQGPLTITRGPPISRLVLRNCNMRSRLSACAKLLSDSLKDLSVIDKAMLDDAIMNQLTFPDRTTDSFAESEEGYVFVCPHLEQLILRRCIAAADGITSRMIKSRWDIPNSNSYHGRVKVDMDRESDAHTRKLKSVCLEFSDPKHAEDVFVLNDMYSAGLEGGVIMKKGIKLAKRKTLLGNIAPSNVPMLQPPPLWG</sequence>
<dbReference type="AlphaFoldDB" id="A0A9W9A6F3"/>
<accession>A0A9W9A6F3</accession>
<name>A0A9W9A6F3_9AGAR</name>
<evidence type="ECO:0000313" key="2">
    <source>
        <dbReference type="Proteomes" id="UP001150266"/>
    </source>
</evidence>
<keyword evidence="2" id="KW-1185">Reference proteome</keyword>
<organism evidence="1 2">
    <name type="scientific">Lentinula aciculospora</name>
    <dbReference type="NCBI Taxonomy" id="153920"/>
    <lineage>
        <taxon>Eukaryota</taxon>
        <taxon>Fungi</taxon>
        <taxon>Dikarya</taxon>
        <taxon>Basidiomycota</taxon>
        <taxon>Agaricomycotina</taxon>
        <taxon>Agaricomycetes</taxon>
        <taxon>Agaricomycetidae</taxon>
        <taxon>Agaricales</taxon>
        <taxon>Marasmiineae</taxon>
        <taxon>Omphalotaceae</taxon>
        <taxon>Lentinula</taxon>
    </lineage>
</organism>
<dbReference type="Proteomes" id="UP001150266">
    <property type="component" value="Unassembled WGS sequence"/>
</dbReference>
<dbReference type="OrthoDB" id="2919606at2759"/>
<reference evidence="1" key="1">
    <citation type="submission" date="2022-08" db="EMBL/GenBank/DDBJ databases">
        <title>A Global Phylogenomic Analysis of the Shiitake Genus Lentinula.</title>
        <authorList>
            <consortium name="DOE Joint Genome Institute"/>
            <person name="Sierra-Patev S."/>
            <person name="Min B."/>
            <person name="Naranjo-Ortiz M."/>
            <person name="Looney B."/>
            <person name="Konkel Z."/>
            <person name="Slot J.C."/>
            <person name="Sakamoto Y."/>
            <person name="Steenwyk J.L."/>
            <person name="Rokas A."/>
            <person name="Carro J."/>
            <person name="Camarero S."/>
            <person name="Ferreira P."/>
            <person name="Molpeceres G."/>
            <person name="Ruiz-Duenas F.J."/>
            <person name="Serrano A."/>
            <person name="Henrissat B."/>
            <person name="Drula E."/>
            <person name="Hughes K.W."/>
            <person name="Mata J.L."/>
            <person name="Ishikawa N.K."/>
            <person name="Vargas-Isla R."/>
            <person name="Ushijima S."/>
            <person name="Smith C.A."/>
            <person name="Ahrendt S."/>
            <person name="Andreopoulos W."/>
            <person name="He G."/>
            <person name="Labutti K."/>
            <person name="Lipzen A."/>
            <person name="Ng V."/>
            <person name="Riley R."/>
            <person name="Sandor L."/>
            <person name="Barry K."/>
            <person name="Martinez A.T."/>
            <person name="Xiao Y."/>
            <person name="Gibbons J.G."/>
            <person name="Terashima K."/>
            <person name="Grigoriev I.V."/>
            <person name="Hibbett D.S."/>
        </authorList>
    </citation>
    <scope>NUCLEOTIDE SEQUENCE</scope>
    <source>
        <strain evidence="1">JLM2183</strain>
    </source>
</reference>
<evidence type="ECO:0008006" key="3">
    <source>
        <dbReference type="Google" id="ProtNLM"/>
    </source>
</evidence>
<protein>
    <recommendedName>
        <fullName evidence="3">F-box domain-containing protein</fullName>
    </recommendedName>
</protein>
<gene>
    <name evidence="1" type="ORF">J3R30DRAFT_566041</name>
</gene>
<evidence type="ECO:0000313" key="1">
    <source>
        <dbReference type="EMBL" id="KAJ4475552.1"/>
    </source>
</evidence>
<proteinExistence type="predicted"/>
<comment type="caution">
    <text evidence="1">The sequence shown here is derived from an EMBL/GenBank/DDBJ whole genome shotgun (WGS) entry which is preliminary data.</text>
</comment>
<dbReference type="EMBL" id="JAOTPV010000014">
    <property type="protein sequence ID" value="KAJ4475552.1"/>
    <property type="molecule type" value="Genomic_DNA"/>
</dbReference>